<name>A0AC34GXF5_9BILA</name>
<evidence type="ECO:0000313" key="1">
    <source>
        <dbReference type="Proteomes" id="UP000887579"/>
    </source>
</evidence>
<proteinExistence type="predicted"/>
<evidence type="ECO:0000313" key="2">
    <source>
        <dbReference type="WBParaSite" id="ES5_v2.g9263.t1"/>
    </source>
</evidence>
<accession>A0AC34GXF5</accession>
<protein>
    <submittedName>
        <fullName evidence="2">Sterol regulatory element-binding protein cleavage-activating protein</fullName>
    </submittedName>
</protein>
<sequence>MASPLTVKVHPLVLLTMVDSYERRSKKGATKDQALGSLMGFYEKNVIQITDCYAIPFRVTPGGMPEIDDAFNREMYHAARRTTPSEQMVGWFFTVSDLSSHCEQFHNYFTQLVSGFSVRRDQPPIVLLTLDVNFTEGSKGNLPIRAFLRSECGLQKQSHARVFQPLRVDIEGFQGENVALDLIMKGVNSTTRETVLDVGLNPIAEGVDQMIEWLERILKYVDEVLAKEELPEDSTIGRRLNEIVDTAATLLQSDKRDNLIKNSLRDYTMISYLANLTNAQLALEEPIIKTLARVKLPISSPMDVYWTQELQPDISKNNTAAPEWLLLQSALYFQQIIVKAHVEPWHSHNMTPVMAIKGPLSRAFNVMELLEKVKIPSSSKDAETINLNSLCFHLPSSPDIFFKNLLPTYGCLLLSPTLFWGKNKDHFLRDENVVSTIFNPICLPSMCIEFAITVIQSKYDARFRKSLISSLSTEFKIVDSMASDESTYVYVFYRPRKYFTDYFPLFASYLLCMIYFYYTVSKFEMVKSKWGLAFAAFNTVFRTLAITSGICAYFDLTSTLWGAGSLPYLAMIIGLENILCITRAVVYTNPTMDVAARVSHGLSHEGYNITKFFLMEMSFLGLGWLTFVSEIQEFCTFAFIALVVDFYMQLFFYTPCLVFDLERLGDAEKEKFSQMLFKSDIRKLKNYPMPKCPARIILPWMFGKKEKINRTQSEANFKNSNLNNHRRTLSTDKATQIGKDDTPISKRLRVLYFWTRTRFVQRGVMVFFAIWVLWLAFIVHRWKLWDAAISLSKNASSYGFGVSHHILDTAPLQWAHWQRQTFKWWPALFGTYNMSLSGHYVSFLPPIVLQAIIPANDSSLKFYSSGDPGADNLAGILNTADPTKHPELQNRITFLERQMTAVLVTSMFLPFCFVVAFILYICFWDRWRQYRAASRKSEDVQPLPKTHLLHNFVELTPLLFSNHEIVIECATVQQPSTVIFTSLDSRVYICGTYNGEAKQQLARWQPHIERDGGVRHRLRTDTEHSISEGRTPPSSLPQQSIMGGGNASVAMLQTGTGFNRAQIWAVDVRQGIIALGCSDGSIEVGNTAFARILGRYQNNNDAGVVQIKLKANKVIIGRLNGVLELVGLHFTDTADSPLRFTSLATVKAHQRPITSIECTGLYLFSSGYDRLVKIFDIRTMRSLHTLIRDESPVLELKVDEQVDSPLVLYNRYESGLICGWDVESGENLHSFTDLQSNGITRAEMALTSTALVAFSEDGQLFIWNKFTGDFIIRLVAEETFNNETTFFEISQGRILSLGDNHTVVTSIGTCVQFWDIDLKALIRQVELPTSIETLLIIEGKAILCVSTNTIYRIDLPLGTVALRNRIAE</sequence>
<dbReference type="WBParaSite" id="ES5_v2.g9263.t1">
    <property type="protein sequence ID" value="ES5_v2.g9263.t1"/>
    <property type="gene ID" value="ES5_v2.g9263"/>
</dbReference>
<dbReference type="Proteomes" id="UP000887579">
    <property type="component" value="Unplaced"/>
</dbReference>
<organism evidence="1 2">
    <name type="scientific">Panagrolaimus sp. ES5</name>
    <dbReference type="NCBI Taxonomy" id="591445"/>
    <lineage>
        <taxon>Eukaryota</taxon>
        <taxon>Metazoa</taxon>
        <taxon>Ecdysozoa</taxon>
        <taxon>Nematoda</taxon>
        <taxon>Chromadorea</taxon>
        <taxon>Rhabditida</taxon>
        <taxon>Tylenchina</taxon>
        <taxon>Panagrolaimomorpha</taxon>
        <taxon>Panagrolaimoidea</taxon>
        <taxon>Panagrolaimidae</taxon>
        <taxon>Panagrolaimus</taxon>
    </lineage>
</organism>
<reference evidence="2" key="1">
    <citation type="submission" date="2022-11" db="UniProtKB">
        <authorList>
            <consortium name="WormBaseParasite"/>
        </authorList>
    </citation>
    <scope>IDENTIFICATION</scope>
</reference>